<dbReference type="VEuPathDB" id="PiroplasmaDB:BEWA_018130"/>
<dbReference type="GO" id="GO:0000460">
    <property type="term" value="P:maturation of 5.8S rRNA"/>
    <property type="evidence" value="ECO:0007669"/>
    <property type="project" value="TreeGrafter"/>
</dbReference>
<dbReference type="PANTHER" id="PTHR15002">
    <property type="entry name" value="RIBOSOMAL BIOGENESIS PROTEIN LAS1L"/>
    <property type="match status" value="1"/>
</dbReference>
<dbReference type="Pfam" id="PF04031">
    <property type="entry name" value="Las1"/>
    <property type="match status" value="1"/>
</dbReference>
<evidence type="ECO:0000313" key="2">
    <source>
        <dbReference type="Proteomes" id="UP000031512"/>
    </source>
</evidence>
<dbReference type="Proteomes" id="UP000031512">
    <property type="component" value="Chromosome 1"/>
</dbReference>
<dbReference type="GO" id="GO:0004519">
    <property type="term" value="F:endonuclease activity"/>
    <property type="evidence" value="ECO:0007669"/>
    <property type="project" value="InterPro"/>
</dbReference>
<dbReference type="EMBL" id="CP001669">
    <property type="protein sequence ID" value="AFZ78970.1"/>
    <property type="molecule type" value="Genomic_DNA"/>
</dbReference>
<dbReference type="AlphaFoldDB" id="L0ATV1"/>
<gene>
    <name evidence="1" type="ORF">BEWA_018130</name>
</gene>
<name>L0ATV1_THEEQ</name>
<accession>L0ATV1</accession>
<dbReference type="KEGG" id="beq:BEWA_018130"/>
<dbReference type="InterPro" id="IPR007174">
    <property type="entry name" value="Las1"/>
</dbReference>
<reference evidence="1 2" key="1">
    <citation type="journal article" date="2012" name="BMC Genomics">
        <title>Comparative genomic analysis and phylogenetic position of Theileria equi.</title>
        <authorList>
            <person name="Kappmeyer L.S."/>
            <person name="Thiagarajan M."/>
            <person name="Herndon D.R."/>
            <person name="Ramsay J.D."/>
            <person name="Caler E."/>
            <person name="Djikeng A."/>
            <person name="Gillespie J.J."/>
            <person name="Lau A.O."/>
            <person name="Roalson E.H."/>
            <person name="Silva J.C."/>
            <person name="Silva M.G."/>
            <person name="Suarez C.E."/>
            <person name="Ueti M.W."/>
            <person name="Nene V.M."/>
            <person name="Mealey R.H."/>
            <person name="Knowles D.P."/>
            <person name="Brayton K.A."/>
        </authorList>
    </citation>
    <scope>NUCLEOTIDE SEQUENCE [LARGE SCALE GENOMIC DNA]</scope>
    <source>
        <strain evidence="1 2">WA</strain>
    </source>
</reference>
<dbReference type="STRING" id="1537102.L0ATV1"/>
<dbReference type="PANTHER" id="PTHR15002:SF0">
    <property type="entry name" value="RIBOSOMAL BIOGENESIS PROTEIN LAS1L"/>
    <property type="match status" value="1"/>
</dbReference>
<dbReference type="eggNOG" id="KOG2425">
    <property type="taxonomic scope" value="Eukaryota"/>
</dbReference>
<evidence type="ECO:0000313" key="1">
    <source>
        <dbReference type="EMBL" id="AFZ78970.1"/>
    </source>
</evidence>
<dbReference type="GO" id="GO:0000470">
    <property type="term" value="P:maturation of LSU-rRNA"/>
    <property type="evidence" value="ECO:0007669"/>
    <property type="project" value="TreeGrafter"/>
</dbReference>
<dbReference type="GO" id="GO:0030687">
    <property type="term" value="C:preribosome, large subunit precursor"/>
    <property type="evidence" value="ECO:0007669"/>
    <property type="project" value="TreeGrafter"/>
</dbReference>
<organism evidence="1 2">
    <name type="scientific">Theileria equi strain WA</name>
    <dbReference type="NCBI Taxonomy" id="1537102"/>
    <lineage>
        <taxon>Eukaryota</taxon>
        <taxon>Sar</taxon>
        <taxon>Alveolata</taxon>
        <taxon>Apicomplexa</taxon>
        <taxon>Aconoidasida</taxon>
        <taxon>Piroplasmida</taxon>
        <taxon>Theileriidae</taxon>
        <taxon>Theileria</taxon>
    </lineage>
</organism>
<dbReference type="GO" id="GO:0090730">
    <property type="term" value="C:Las1 complex"/>
    <property type="evidence" value="ECO:0007669"/>
    <property type="project" value="InterPro"/>
</dbReference>
<protein>
    <submittedName>
        <fullName evidence="1">Uncharacterized protein</fullName>
    </submittedName>
</protein>
<keyword evidence="2" id="KW-1185">Reference proteome</keyword>
<dbReference type="RefSeq" id="XP_004828636.1">
    <property type="nucleotide sequence ID" value="XM_004828579.1"/>
</dbReference>
<sequence length="593" mass="69458">MVYESTAWYSYTQFCDIFHRFSDKNEYLSILFNIELWMLRGQVPAAIQGTYSLLNAIICDNDESLSSHTKSCIYSMSIIRAVNLLLDQEQNSLYAKSMLLMAKRANLPESVIKCRHKSSHSEIPDIDTLRIVAKEAINYLYKKYWICQFDMIASKTNDKSSDTHWLFAIYTLCYLTISSKTGGLNRNINGECNYTPNKYVPWKIKSNVEDMRIETILTDCMKILSIYARRRYLSISRKLEPAKKMVHGYDKAFIELIYLISRKVLNGCIYEDFFISIFVEFIFANYRPSRSHLFFLVLFHTVSRLSFNFTIKLVMRMLGVICETSRSRAFQDANTSERVESYFRVLEDYKFKNSFNDERHINTRNVKRRVFEWLMVLAEYGKSITTGRSFPYHSIYTKICRFLSKKEYKKMIAYEFTGLTKILRSIQLLIPYASSKVNKIPGELATWEKDKISHIMNVVRPSGNTKYRSAPTMTIHTTREEIMLEIEGKTEEIDNEINKILAPGILWKGGEWKTTQTYPLYGPNEVDMHDRITSTVKLIREENLKSKGYNKNAWEMPLRTHRVDRNSESAKDERHRIASELNSIISHITNPDR</sequence>
<dbReference type="GeneID" id="15806755"/>
<proteinExistence type="predicted"/>
<dbReference type="OrthoDB" id="10263222at2759"/>